<evidence type="ECO:0000313" key="1">
    <source>
        <dbReference type="EMBL" id="KKZ67819.1"/>
    </source>
</evidence>
<comment type="caution">
    <text evidence="1">The sequence shown here is derived from an EMBL/GenBank/DDBJ whole genome shotgun (WGS) entry which is preliminary data.</text>
</comment>
<protein>
    <submittedName>
        <fullName evidence="1">Uncharacterized protein</fullName>
    </submittedName>
</protein>
<evidence type="ECO:0000313" key="2">
    <source>
        <dbReference type="Proteomes" id="UP000034164"/>
    </source>
</evidence>
<accession>A0A0G2J6P7</accession>
<reference evidence="2" key="1">
    <citation type="journal article" date="2015" name="PLoS Genet.">
        <title>The dynamic genome and transcriptome of the human fungal pathogen Blastomyces and close relative Emmonsia.</title>
        <authorList>
            <person name="Munoz J.F."/>
            <person name="Gauthier G.M."/>
            <person name="Desjardins C.A."/>
            <person name="Gallo J.E."/>
            <person name="Holder J."/>
            <person name="Sullivan T.D."/>
            <person name="Marty A.J."/>
            <person name="Carmen J.C."/>
            <person name="Chen Z."/>
            <person name="Ding L."/>
            <person name="Gujja S."/>
            <person name="Magrini V."/>
            <person name="Misas E."/>
            <person name="Mitreva M."/>
            <person name="Priest M."/>
            <person name="Saif S."/>
            <person name="Whiston E.A."/>
            <person name="Young S."/>
            <person name="Zeng Q."/>
            <person name="Goldman W.E."/>
            <person name="Mardis E.R."/>
            <person name="Taylor J.W."/>
            <person name="McEwen J.G."/>
            <person name="Clay O.K."/>
            <person name="Klein B.S."/>
            <person name="Cuomo C.A."/>
        </authorList>
    </citation>
    <scope>NUCLEOTIDE SEQUENCE [LARGE SCALE GENOMIC DNA]</scope>
    <source>
        <strain evidence="2">UAMH 3008</strain>
    </source>
</reference>
<sequence length="60" mass="6759">AGFNQLQAVNQLNELTPLSLDVDEAAWTLSRFKSDLAYYVEVSVSSRLNRAPEDVKSSWK</sequence>
<dbReference type="Proteomes" id="UP000034164">
    <property type="component" value="Unassembled WGS sequence"/>
</dbReference>
<feature type="non-terminal residue" evidence="1">
    <location>
        <position position="1"/>
    </location>
</feature>
<organism evidence="1 2">
    <name type="scientific">[Emmonsia] crescens</name>
    <dbReference type="NCBI Taxonomy" id="73230"/>
    <lineage>
        <taxon>Eukaryota</taxon>
        <taxon>Fungi</taxon>
        <taxon>Dikarya</taxon>
        <taxon>Ascomycota</taxon>
        <taxon>Pezizomycotina</taxon>
        <taxon>Eurotiomycetes</taxon>
        <taxon>Eurotiomycetidae</taxon>
        <taxon>Onygenales</taxon>
        <taxon>Ajellomycetaceae</taxon>
        <taxon>Emergomyces</taxon>
    </lineage>
</organism>
<dbReference type="AlphaFoldDB" id="A0A0G2J6P7"/>
<dbReference type="VEuPathDB" id="FungiDB:EMCG_06517"/>
<gene>
    <name evidence="1" type="ORF">EMCG_06517</name>
</gene>
<proteinExistence type="predicted"/>
<dbReference type="EMBL" id="LCZI01000189">
    <property type="protein sequence ID" value="KKZ67819.1"/>
    <property type="molecule type" value="Genomic_DNA"/>
</dbReference>
<name>A0A0G2J6P7_9EURO</name>